<proteinExistence type="predicted"/>
<evidence type="ECO:0000256" key="1">
    <source>
        <dbReference type="SAM" id="MobiDB-lite"/>
    </source>
</evidence>
<feature type="compositionally biased region" description="Basic and acidic residues" evidence="1">
    <location>
        <begin position="773"/>
        <end position="783"/>
    </location>
</feature>
<feature type="compositionally biased region" description="Polar residues" evidence="1">
    <location>
        <begin position="738"/>
        <end position="749"/>
    </location>
</feature>
<feature type="compositionally biased region" description="Basic and acidic residues" evidence="1">
    <location>
        <begin position="724"/>
        <end position="734"/>
    </location>
</feature>
<comment type="caution">
    <text evidence="2">The sequence shown here is derived from an EMBL/GenBank/DDBJ whole genome shotgun (WGS) entry which is preliminary data.</text>
</comment>
<feature type="compositionally biased region" description="Acidic residues" evidence="1">
    <location>
        <begin position="709"/>
        <end position="723"/>
    </location>
</feature>
<feature type="region of interest" description="Disordered" evidence="1">
    <location>
        <begin position="1"/>
        <end position="172"/>
    </location>
</feature>
<organism evidence="2 3">
    <name type="scientific">Cytospora schulzeri</name>
    <dbReference type="NCBI Taxonomy" id="448051"/>
    <lineage>
        <taxon>Eukaryota</taxon>
        <taxon>Fungi</taxon>
        <taxon>Dikarya</taxon>
        <taxon>Ascomycota</taxon>
        <taxon>Pezizomycotina</taxon>
        <taxon>Sordariomycetes</taxon>
        <taxon>Sordariomycetidae</taxon>
        <taxon>Diaporthales</taxon>
        <taxon>Cytosporaceae</taxon>
        <taxon>Cytospora</taxon>
    </lineage>
</organism>
<feature type="compositionally biased region" description="Basic and acidic residues" evidence="1">
    <location>
        <begin position="602"/>
        <end position="614"/>
    </location>
</feature>
<feature type="compositionally biased region" description="Polar residues" evidence="1">
    <location>
        <begin position="809"/>
        <end position="820"/>
    </location>
</feature>
<evidence type="ECO:0000313" key="3">
    <source>
        <dbReference type="Proteomes" id="UP000283895"/>
    </source>
</evidence>
<gene>
    <name evidence="2" type="ORF">VMCG_00252</name>
</gene>
<protein>
    <submittedName>
        <fullName evidence="2">Uncharacterized protein</fullName>
    </submittedName>
</protein>
<evidence type="ECO:0000313" key="2">
    <source>
        <dbReference type="EMBL" id="ROW12799.1"/>
    </source>
</evidence>
<feature type="compositionally biased region" description="Acidic residues" evidence="1">
    <location>
        <begin position="784"/>
        <end position="805"/>
    </location>
</feature>
<feature type="region of interest" description="Disordered" evidence="1">
    <location>
        <begin position="512"/>
        <end position="535"/>
    </location>
</feature>
<dbReference type="STRING" id="356882.A0A423XA62"/>
<name>A0A423XA62_9PEZI</name>
<dbReference type="OrthoDB" id="5339076at2759"/>
<feature type="compositionally biased region" description="Acidic residues" evidence="1">
    <location>
        <begin position="138"/>
        <end position="157"/>
    </location>
</feature>
<reference evidence="2 3" key="1">
    <citation type="submission" date="2015-09" db="EMBL/GenBank/DDBJ databases">
        <title>Host preference determinants of Valsa canker pathogens revealed by comparative genomics.</title>
        <authorList>
            <person name="Yin Z."/>
            <person name="Huang L."/>
        </authorList>
    </citation>
    <scope>NUCLEOTIDE SEQUENCE [LARGE SCALE GENOMIC DNA]</scope>
    <source>
        <strain evidence="2 3">03-1</strain>
    </source>
</reference>
<dbReference type="AlphaFoldDB" id="A0A423XA62"/>
<dbReference type="Proteomes" id="UP000283895">
    <property type="component" value="Unassembled WGS sequence"/>
</dbReference>
<feature type="region of interest" description="Disordered" evidence="1">
    <location>
        <begin position="695"/>
        <end position="843"/>
    </location>
</feature>
<accession>A0A423XA62</accession>
<dbReference type="EMBL" id="LKEA01000001">
    <property type="protein sequence ID" value="ROW12799.1"/>
    <property type="molecule type" value="Genomic_DNA"/>
</dbReference>
<keyword evidence="3" id="KW-1185">Reference proteome</keyword>
<sequence length="843" mass="91875">MAAVVEEQGHSKAEDDTVSMNQDEEFDFDIGGPEAYLETEAGAESTNEGLAYQADASGALDSSYTYQESDDGAQQPVEGSYDQEHHDQGYGQDVLNTSEFDATAVTEEYGEDKQDGQLQEEEDGNGQQVEKGQHEEVEVHEDEISYDETAGEFDGFDDTAQPDVAQAQGTMDTATSVEYAHHEEEQFEAHADAEDDMGAQVEGGSELLPEGLDGNLSHEMGEIETTVVTDLNGKGSVGDFEAHIETEDNMPVTQEKADSVDGSLAAADWDQDGYEDQQHPDEQPHIRVFWRTEEFRLFAESPDDNPDTYFYKGLDSLQQPLSQFLSGLRQVIDNELAPSEEVFVKVDGLGLEFGETTTADFLEKTTFGQILDLHNRLVELDDGSTSHELYLYLDARPSCLHRFNELTNGAEEGKGLSQLAVYYEDASTDMPADEDEEDQLEGLQDIYSDDISISESYNEQQGEADETRQAEQPYNPFRVTETQLHAVEAAPLSGPAEVGGEKDASSADILEAHNNDGETGNEDLVPGQDQDGLDLETTDTLDVAPGNEALAGTVSGLEESKDVATEELGEDYQVEGDVEDDLTTGEVVEVEENVDVPEEDPRETHDSTDGEKTSFYKSSECSAPRICYCDECMSSEPSSPSLRATFSADLDLPSPISTCQLAGDGVSAITSSISGFRAKDVDSFITDPSSIPFKQYKANIKPQDHDAAENDDYLDLGNDDIDTTDDKPVEDVEHSGTPGRTTHDSSATATLDGDDYGNGDGAPVAQNPADVSRTVEDSSKSDVDPSDNELDEIDWKEGEDDEDDVADHNPTNLSPSSISAKRSRQEDEDDGLGDESLVKRRRT</sequence>
<feature type="region of interest" description="Disordered" evidence="1">
    <location>
        <begin position="594"/>
        <end position="615"/>
    </location>
</feature>